<feature type="compositionally biased region" description="Basic and acidic residues" evidence="1">
    <location>
        <begin position="30"/>
        <end position="43"/>
    </location>
</feature>
<evidence type="ECO:0000313" key="2">
    <source>
        <dbReference type="EMBL" id="AJR28292.1"/>
    </source>
</evidence>
<dbReference type="EMBL" id="KM204985">
    <property type="protein sequence ID" value="AJR28292.1"/>
    <property type="molecule type" value="Viral_cRNA"/>
</dbReference>
<protein>
    <submittedName>
        <fullName evidence="2">Phosphoprotein</fullName>
    </submittedName>
</protein>
<feature type="compositionally biased region" description="Polar residues" evidence="1">
    <location>
        <begin position="46"/>
        <end position="72"/>
    </location>
</feature>
<keyword evidence="3" id="KW-1185">Reference proteome</keyword>
<proteinExistence type="predicted"/>
<dbReference type="KEGG" id="vg:65101773"/>
<dbReference type="GeneID" id="65101773"/>
<feature type="region of interest" description="Disordered" evidence="1">
    <location>
        <begin position="262"/>
        <end position="294"/>
    </location>
</feature>
<reference evidence="2 3" key="1">
    <citation type="journal article" date="2015" name="PLoS Pathog.">
        <title>Evolution of genome size and complexity in the rhabdoviridae.</title>
        <authorList>
            <person name="Walker P.J."/>
            <person name="Firth C."/>
            <person name="Widen S.G."/>
            <person name="Blasdell K.R."/>
            <person name="Guzman H."/>
            <person name="Wood T.G."/>
            <person name="Paradkar P.N."/>
            <person name="Holmes E.C."/>
            <person name="Tesh R.B."/>
            <person name="Vasilakis N."/>
        </authorList>
    </citation>
    <scope>NUCLEOTIDE SEQUENCE [LARGE SCALE GENOMIC DNA]</scope>
    <source>
        <strain evidence="2 3">A-57</strain>
    </source>
</reference>
<accession>A0A0D3R1B3</accession>
<organism evidence="2 3">
    <name type="scientific">Kwatta virus</name>
    <dbReference type="NCBI Taxonomy" id="1272945"/>
    <lineage>
        <taxon>Viruses</taxon>
        <taxon>Riboviria</taxon>
        <taxon>Orthornavirae</taxon>
        <taxon>Negarnaviricota</taxon>
        <taxon>Haploviricotina</taxon>
        <taxon>Monjiviricetes</taxon>
        <taxon>Mononegavirales</taxon>
        <taxon>Rhabdoviridae</taxon>
        <taxon>Alpharhabdovirinae</taxon>
        <taxon>Sunrhavirus</taxon>
        <taxon>Sunrhavirus kwatta</taxon>
    </lineage>
</organism>
<dbReference type="Proteomes" id="UP000502922">
    <property type="component" value="Segment"/>
</dbReference>
<sequence length="346" mass="37689">MSEFLQKETIQRAKEFVSAIALDDDPETFGLREHRPNPAEEKVQPSIPSMDSPSVRMDSSTSGKGDPSNSWGSLLLTGENSDDSSRNPGGMPDLGRGGSRRGRFTPESSDGEPPAYPGFGARKSTNKPSRDPGARPKTGKGGPVPSAPPSEEVSNTPGSLSNTRERGSPQDGSTQSVTRDPEIATQDQKNNLLKKLEIPGTLPDLFLPKRVKNAGTQTELDETVAMLIATLNQLMWEQGDDGRFGVDDGKIIYHACSKKNLPLPNELPPKHSSRSLETESAPILPEQKRESPKGSLLTYQDFSGKLKRGIKLKGNPVIYHQDMFDLKALKNMDPMTLKQWLAFANA</sequence>
<evidence type="ECO:0000313" key="3">
    <source>
        <dbReference type="Proteomes" id="UP000502922"/>
    </source>
</evidence>
<dbReference type="RefSeq" id="YP_010086559.1">
    <property type="nucleotide sequence ID" value="NC_055456.1"/>
</dbReference>
<feature type="region of interest" description="Disordered" evidence="1">
    <location>
        <begin position="22"/>
        <end position="190"/>
    </location>
</feature>
<evidence type="ECO:0000256" key="1">
    <source>
        <dbReference type="SAM" id="MobiDB-lite"/>
    </source>
</evidence>
<name>A0A0D3R1B3_9RHAB</name>